<evidence type="ECO:0000256" key="1">
    <source>
        <dbReference type="ARBA" id="ARBA00007447"/>
    </source>
</evidence>
<feature type="domain" description="Peptidase A1" evidence="2">
    <location>
        <begin position="1"/>
        <end position="140"/>
    </location>
</feature>
<dbReference type="Gene3D" id="2.40.70.10">
    <property type="entry name" value="Acid Proteases"/>
    <property type="match status" value="1"/>
</dbReference>
<reference evidence="3" key="1">
    <citation type="submission" date="2022-12" db="EMBL/GenBank/DDBJ databases">
        <title>Draft genome assemblies for two species of Escallonia (Escalloniales).</title>
        <authorList>
            <person name="Chanderbali A."/>
            <person name="Dervinis C."/>
            <person name="Anghel I."/>
            <person name="Soltis D."/>
            <person name="Soltis P."/>
            <person name="Zapata F."/>
        </authorList>
    </citation>
    <scope>NUCLEOTIDE SEQUENCE</scope>
    <source>
        <strain evidence="3">UCBG64.0493</strain>
        <tissue evidence="3">Leaf</tissue>
    </source>
</reference>
<organism evidence="3 4">
    <name type="scientific">Escallonia herrerae</name>
    <dbReference type="NCBI Taxonomy" id="1293975"/>
    <lineage>
        <taxon>Eukaryota</taxon>
        <taxon>Viridiplantae</taxon>
        <taxon>Streptophyta</taxon>
        <taxon>Embryophyta</taxon>
        <taxon>Tracheophyta</taxon>
        <taxon>Spermatophyta</taxon>
        <taxon>Magnoliopsida</taxon>
        <taxon>eudicotyledons</taxon>
        <taxon>Gunneridae</taxon>
        <taxon>Pentapetalae</taxon>
        <taxon>asterids</taxon>
        <taxon>campanulids</taxon>
        <taxon>Escalloniales</taxon>
        <taxon>Escalloniaceae</taxon>
        <taxon>Escallonia</taxon>
    </lineage>
</organism>
<keyword evidence="4" id="KW-1185">Reference proteome</keyword>
<dbReference type="EMBL" id="JAVXUP010002060">
    <property type="protein sequence ID" value="KAK3005939.1"/>
    <property type="molecule type" value="Genomic_DNA"/>
</dbReference>
<dbReference type="GO" id="GO:0005576">
    <property type="term" value="C:extracellular region"/>
    <property type="evidence" value="ECO:0007669"/>
    <property type="project" value="TreeGrafter"/>
</dbReference>
<dbReference type="InterPro" id="IPR033121">
    <property type="entry name" value="PEPTIDASE_A1"/>
</dbReference>
<dbReference type="InterPro" id="IPR032799">
    <property type="entry name" value="TAXi_C"/>
</dbReference>
<evidence type="ECO:0000313" key="4">
    <source>
        <dbReference type="Proteomes" id="UP001188597"/>
    </source>
</evidence>
<dbReference type="Pfam" id="PF14541">
    <property type="entry name" value="TAXi_C"/>
    <property type="match status" value="1"/>
</dbReference>
<dbReference type="PANTHER" id="PTHR47965:SF22">
    <property type="entry name" value="EUKARYOTIC ASPARTYL PROTEASE FAMILY PROTEIN"/>
    <property type="match status" value="1"/>
</dbReference>
<proteinExistence type="inferred from homology"/>
<dbReference type="PANTHER" id="PTHR47965">
    <property type="entry name" value="ASPARTYL PROTEASE-RELATED"/>
    <property type="match status" value="1"/>
</dbReference>
<comment type="caution">
    <text evidence="3">The sequence shown here is derived from an EMBL/GenBank/DDBJ whole genome shotgun (WGS) entry which is preliminary data.</text>
</comment>
<dbReference type="GO" id="GO:0005794">
    <property type="term" value="C:Golgi apparatus"/>
    <property type="evidence" value="ECO:0007669"/>
    <property type="project" value="TreeGrafter"/>
</dbReference>
<name>A0AA89AJB2_9ASTE</name>
<dbReference type="PROSITE" id="PS51767">
    <property type="entry name" value="PEPTIDASE_A1"/>
    <property type="match status" value="1"/>
</dbReference>
<evidence type="ECO:0000313" key="3">
    <source>
        <dbReference type="EMBL" id="KAK3005939.1"/>
    </source>
</evidence>
<dbReference type="GO" id="GO:0005886">
    <property type="term" value="C:plasma membrane"/>
    <property type="evidence" value="ECO:0007669"/>
    <property type="project" value="TreeGrafter"/>
</dbReference>
<dbReference type="AlphaFoldDB" id="A0AA89AJB2"/>
<evidence type="ECO:0000259" key="2">
    <source>
        <dbReference type="PROSITE" id="PS51767"/>
    </source>
</evidence>
<protein>
    <recommendedName>
        <fullName evidence="2">Peptidase A1 domain-containing protein</fullName>
    </recommendedName>
</protein>
<dbReference type="GO" id="GO:0004190">
    <property type="term" value="F:aspartic-type endopeptidase activity"/>
    <property type="evidence" value="ECO:0007669"/>
    <property type="project" value="InterPro"/>
</dbReference>
<sequence length="157" mass="16916">MPLFNQQVPGFSAVRLSSKGGTKISTITPFTTLESSVYNSLTRVFINDAMAANATRVTGVAPFKICFSTKVNNGAVIRPDEQVFWRIFETNAMVPVADGVACLGFLDGGLNAGSAIVIGGYQLEDNLLQFDLVSSRLGFTSSLLLRETSCDSFNFRS</sequence>
<accession>A0AA89AJB2</accession>
<dbReference type="GO" id="GO:0006508">
    <property type="term" value="P:proteolysis"/>
    <property type="evidence" value="ECO:0007669"/>
    <property type="project" value="InterPro"/>
</dbReference>
<dbReference type="InterPro" id="IPR021109">
    <property type="entry name" value="Peptidase_aspartic_dom_sf"/>
</dbReference>
<dbReference type="SUPFAM" id="SSF50630">
    <property type="entry name" value="Acid proteases"/>
    <property type="match status" value="1"/>
</dbReference>
<dbReference type="InterPro" id="IPR001461">
    <property type="entry name" value="Aspartic_peptidase_A1"/>
</dbReference>
<dbReference type="Proteomes" id="UP001188597">
    <property type="component" value="Unassembled WGS sequence"/>
</dbReference>
<gene>
    <name evidence="3" type="ORF">RJ639_016725</name>
</gene>
<comment type="similarity">
    <text evidence="1">Belongs to the peptidase A1 family.</text>
</comment>